<dbReference type="RefSeq" id="WP_197527097.1">
    <property type="nucleotide sequence ID" value="NZ_CP036291.1"/>
</dbReference>
<keyword evidence="5" id="KW-1185">Reference proteome</keyword>
<dbReference type="PROSITE" id="PS01031">
    <property type="entry name" value="SHSP"/>
    <property type="match status" value="1"/>
</dbReference>
<evidence type="ECO:0000256" key="1">
    <source>
        <dbReference type="PROSITE-ProRule" id="PRU00285"/>
    </source>
</evidence>
<dbReference type="AlphaFoldDB" id="A0A518DIN0"/>
<dbReference type="InterPro" id="IPR031107">
    <property type="entry name" value="Small_HSP"/>
</dbReference>
<proteinExistence type="inferred from homology"/>
<dbReference type="EMBL" id="CP036291">
    <property type="protein sequence ID" value="QDU91324.1"/>
    <property type="molecule type" value="Genomic_DNA"/>
</dbReference>
<protein>
    <submittedName>
        <fullName evidence="4">Spore protein SP21</fullName>
    </submittedName>
</protein>
<accession>A0A518DIN0</accession>
<dbReference type="InterPro" id="IPR008978">
    <property type="entry name" value="HSP20-like_chaperone"/>
</dbReference>
<dbReference type="KEGG" id="pnd:Pla175_47450"/>
<evidence type="ECO:0000259" key="3">
    <source>
        <dbReference type="PROSITE" id="PS01031"/>
    </source>
</evidence>
<evidence type="ECO:0000256" key="2">
    <source>
        <dbReference type="RuleBase" id="RU003616"/>
    </source>
</evidence>
<dbReference type="Pfam" id="PF00011">
    <property type="entry name" value="HSP20"/>
    <property type="match status" value="1"/>
</dbReference>
<evidence type="ECO:0000313" key="5">
    <source>
        <dbReference type="Proteomes" id="UP000317429"/>
    </source>
</evidence>
<evidence type="ECO:0000313" key="4">
    <source>
        <dbReference type="EMBL" id="QDU91324.1"/>
    </source>
</evidence>
<sequence>MSSAVQSNRLRNALPEIDTLFDHFFGSGAVKSEGPSAWRTPATVWEAGDKLHVELDVPGASPEAVELTFDKGQLSISVERPAPAADQDRKVWHNERAYGRVTRTLSLPETVDPDTIEADLNAGVLHVTITKRPEAQPKRIEVRGS</sequence>
<gene>
    <name evidence="4" type="primary">hspA</name>
    <name evidence="4" type="ORF">Pla175_47450</name>
</gene>
<feature type="domain" description="SHSP" evidence="3">
    <location>
        <begin position="33"/>
        <end position="145"/>
    </location>
</feature>
<organism evidence="4 5">
    <name type="scientific">Pirellulimonas nuda</name>
    <dbReference type="NCBI Taxonomy" id="2528009"/>
    <lineage>
        <taxon>Bacteria</taxon>
        <taxon>Pseudomonadati</taxon>
        <taxon>Planctomycetota</taxon>
        <taxon>Planctomycetia</taxon>
        <taxon>Pirellulales</taxon>
        <taxon>Lacipirellulaceae</taxon>
        <taxon>Pirellulimonas</taxon>
    </lineage>
</organism>
<name>A0A518DIN0_9BACT</name>
<dbReference type="PANTHER" id="PTHR11527">
    <property type="entry name" value="HEAT-SHOCK PROTEIN 20 FAMILY MEMBER"/>
    <property type="match status" value="1"/>
</dbReference>
<comment type="similarity">
    <text evidence="1 2">Belongs to the small heat shock protein (HSP20) family.</text>
</comment>
<dbReference type="Proteomes" id="UP000317429">
    <property type="component" value="Chromosome"/>
</dbReference>
<dbReference type="CDD" id="cd06464">
    <property type="entry name" value="ACD_sHsps-like"/>
    <property type="match status" value="1"/>
</dbReference>
<dbReference type="SUPFAM" id="SSF49764">
    <property type="entry name" value="HSP20-like chaperones"/>
    <property type="match status" value="1"/>
</dbReference>
<dbReference type="InterPro" id="IPR002068">
    <property type="entry name" value="A-crystallin/Hsp20_dom"/>
</dbReference>
<dbReference type="Gene3D" id="2.60.40.790">
    <property type="match status" value="1"/>
</dbReference>
<reference evidence="4 5" key="1">
    <citation type="submission" date="2019-02" db="EMBL/GenBank/DDBJ databases">
        <title>Deep-cultivation of Planctomycetes and their phenomic and genomic characterization uncovers novel biology.</title>
        <authorList>
            <person name="Wiegand S."/>
            <person name="Jogler M."/>
            <person name="Boedeker C."/>
            <person name="Pinto D."/>
            <person name="Vollmers J."/>
            <person name="Rivas-Marin E."/>
            <person name="Kohn T."/>
            <person name="Peeters S.H."/>
            <person name="Heuer A."/>
            <person name="Rast P."/>
            <person name="Oberbeckmann S."/>
            <person name="Bunk B."/>
            <person name="Jeske O."/>
            <person name="Meyerdierks A."/>
            <person name="Storesund J.E."/>
            <person name="Kallscheuer N."/>
            <person name="Luecker S."/>
            <person name="Lage O.M."/>
            <person name="Pohl T."/>
            <person name="Merkel B.J."/>
            <person name="Hornburger P."/>
            <person name="Mueller R.-W."/>
            <person name="Bruemmer F."/>
            <person name="Labrenz M."/>
            <person name="Spormann A.M."/>
            <person name="Op den Camp H."/>
            <person name="Overmann J."/>
            <person name="Amann R."/>
            <person name="Jetten M.S.M."/>
            <person name="Mascher T."/>
            <person name="Medema M.H."/>
            <person name="Devos D.P."/>
            <person name="Kaster A.-K."/>
            <person name="Ovreas L."/>
            <person name="Rohde M."/>
            <person name="Galperin M.Y."/>
            <person name="Jogler C."/>
        </authorList>
    </citation>
    <scope>NUCLEOTIDE SEQUENCE [LARGE SCALE GENOMIC DNA]</scope>
    <source>
        <strain evidence="4 5">Pla175</strain>
    </source>
</reference>